<evidence type="ECO:0000259" key="17">
    <source>
        <dbReference type="Pfam" id="PF12810"/>
    </source>
</evidence>
<dbReference type="VEuPathDB" id="TrichDB:TVAG_412390"/>
<dbReference type="EMBL" id="DS113504">
    <property type="protein sequence ID" value="EAY03435.1"/>
    <property type="molecule type" value="Genomic_DNA"/>
</dbReference>
<comment type="subcellular location">
    <subcellularLocation>
        <location evidence="1">Cell membrane</location>
        <topology evidence="1">Single-pass type I membrane protein</topology>
    </subcellularLocation>
</comment>
<keyword evidence="8" id="KW-0418">Kinase</keyword>
<evidence type="ECO:0000256" key="8">
    <source>
        <dbReference type="ARBA" id="ARBA00022777"/>
    </source>
</evidence>
<evidence type="ECO:0000256" key="10">
    <source>
        <dbReference type="ARBA" id="ARBA00022989"/>
    </source>
</evidence>
<dbReference type="RefSeq" id="XP_001315658.1">
    <property type="nucleotide sequence ID" value="XM_001315623.1"/>
</dbReference>
<keyword evidence="10 16" id="KW-1133">Transmembrane helix</keyword>
<evidence type="ECO:0000313" key="18">
    <source>
        <dbReference type="EMBL" id="EAY03435.1"/>
    </source>
</evidence>
<dbReference type="GO" id="GO:0004714">
    <property type="term" value="F:transmembrane receptor protein tyrosine kinase activity"/>
    <property type="evidence" value="ECO:0007669"/>
    <property type="project" value="UniProtKB-EC"/>
</dbReference>
<evidence type="ECO:0000256" key="12">
    <source>
        <dbReference type="ARBA" id="ARBA00023137"/>
    </source>
</evidence>
<organism evidence="18 19">
    <name type="scientific">Trichomonas vaginalis (strain ATCC PRA-98 / G3)</name>
    <dbReference type="NCBI Taxonomy" id="412133"/>
    <lineage>
        <taxon>Eukaryota</taxon>
        <taxon>Metamonada</taxon>
        <taxon>Parabasalia</taxon>
        <taxon>Trichomonadida</taxon>
        <taxon>Trichomonadidae</taxon>
        <taxon>Trichomonas</taxon>
    </lineage>
</organism>
<dbReference type="InParanoid" id="A2EV52"/>
<keyword evidence="4" id="KW-0808">Transferase</keyword>
<evidence type="ECO:0000256" key="2">
    <source>
        <dbReference type="ARBA" id="ARBA00011902"/>
    </source>
</evidence>
<dbReference type="Proteomes" id="UP000001542">
    <property type="component" value="Unassembled WGS sequence"/>
</dbReference>
<proteinExistence type="predicted"/>
<keyword evidence="7" id="KW-0547">Nucleotide-binding</keyword>
<evidence type="ECO:0000256" key="13">
    <source>
        <dbReference type="ARBA" id="ARBA00023157"/>
    </source>
</evidence>
<keyword evidence="19" id="KW-1185">Reference proteome</keyword>
<evidence type="ECO:0000256" key="3">
    <source>
        <dbReference type="ARBA" id="ARBA00022475"/>
    </source>
</evidence>
<evidence type="ECO:0000256" key="1">
    <source>
        <dbReference type="ARBA" id="ARBA00004251"/>
    </source>
</evidence>
<reference evidence="18" key="2">
    <citation type="journal article" date="2007" name="Science">
        <title>Draft genome sequence of the sexually transmitted pathogen Trichomonas vaginalis.</title>
        <authorList>
            <person name="Carlton J.M."/>
            <person name="Hirt R.P."/>
            <person name="Silva J.C."/>
            <person name="Delcher A.L."/>
            <person name="Schatz M."/>
            <person name="Zhao Q."/>
            <person name="Wortman J.R."/>
            <person name="Bidwell S.L."/>
            <person name="Alsmark U.C.M."/>
            <person name="Besteiro S."/>
            <person name="Sicheritz-Ponten T."/>
            <person name="Noel C.J."/>
            <person name="Dacks J.B."/>
            <person name="Foster P.G."/>
            <person name="Simillion C."/>
            <person name="Van de Peer Y."/>
            <person name="Miranda-Saavedra D."/>
            <person name="Barton G.J."/>
            <person name="Westrop G.D."/>
            <person name="Mueller S."/>
            <person name="Dessi D."/>
            <person name="Fiori P.L."/>
            <person name="Ren Q."/>
            <person name="Paulsen I."/>
            <person name="Zhang H."/>
            <person name="Bastida-Corcuera F.D."/>
            <person name="Simoes-Barbosa A."/>
            <person name="Brown M.T."/>
            <person name="Hayes R.D."/>
            <person name="Mukherjee M."/>
            <person name="Okumura C.Y."/>
            <person name="Schneider R."/>
            <person name="Smith A.J."/>
            <person name="Vanacova S."/>
            <person name="Villalvazo M."/>
            <person name="Haas B.J."/>
            <person name="Pertea M."/>
            <person name="Feldblyum T.V."/>
            <person name="Utterback T.R."/>
            <person name="Shu C.L."/>
            <person name="Osoegawa K."/>
            <person name="de Jong P.J."/>
            <person name="Hrdy I."/>
            <person name="Horvathova L."/>
            <person name="Zubacova Z."/>
            <person name="Dolezal P."/>
            <person name="Malik S.B."/>
            <person name="Logsdon J.M. Jr."/>
            <person name="Henze K."/>
            <person name="Gupta A."/>
            <person name="Wang C.C."/>
            <person name="Dunne R.L."/>
            <person name="Upcroft J.A."/>
            <person name="Upcroft P."/>
            <person name="White O."/>
            <person name="Salzberg S.L."/>
            <person name="Tang P."/>
            <person name="Chiu C.-H."/>
            <person name="Lee Y.-S."/>
            <person name="Embley T.M."/>
            <person name="Coombs G.H."/>
            <person name="Mottram J.C."/>
            <person name="Tachezy J."/>
            <person name="Fraser-Liggett C.M."/>
            <person name="Johnson P.J."/>
        </authorList>
    </citation>
    <scope>NUCLEOTIDE SEQUENCE [LARGE SCALE GENOMIC DNA]</scope>
    <source>
        <strain evidence="18">G3</strain>
    </source>
</reference>
<feature type="transmembrane region" description="Helical" evidence="16">
    <location>
        <begin position="200"/>
        <end position="220"/>
    </location>
</feature>
<feature type="domain" description="ALK/LTK-like glycine-rich" evidence="17">
    <location>
        <begin position="9"/>
        <end position="188"/>
    </location>
</feature>
<evidence type="ECO:0000256" key="14">
    <source>
        <dbReference type="ARBA" id="ARBA00023170"/>
    </source>
</evidence>
<accession>A2EV52</accession>
<evidence type="ECO:0000256" key="7">
    <source>
        <dbReference type="ARBA" id="ARBA00022741"/>
    </source>
</evidence>
<evidence type="ECO:0000256" key="11">
    <source>
        <dbReference type="ARBA" id="ARBA00023136"/>
    </source>
</evidence>
<dbReference type="KEGG" id="tva:4761281"/>
<dbReference type="GO" id="GO:0005524">
    <property type="term" value="F:ATP binding"/>
    <property type="evidence" value="ECO:0007669"/>
    <property type="project" value="UniProtKB-KW"/>
</dbReference>
<reference evidence="18" key="1">
    <citation type="submission" date="2006-10" db="EMBL/GenBank/DDBJ databases">
        <authorList>
            <person name="Amadeo P."/>
            <person name="Zhao Q."/>
            <person name="Wortman J."/>
            <person name="Fraser-Liggett C."/>
            <person name="Carlton J."/>
        </authorList>
    </citation>
    <scope>NUCLEOTIDE SEQUENCE</scope>
    <source>
        <strain evidence="18">G3</strain>
    </source>
</reference>
<evidence type="ECO:0000256" key="15">
    <source>
        <dbReference type="ARBA" id="ARBA00023180"/>
    </source>
</evidence>
<sequence>MRYVLGEYNETNSLKSRIIVSAGGAGSTFYISAFIQGGHAGGINGFPGSQYVYISSSGTLTNSTGANNILGGISGLADDKNSSSIINGSFGIGANPFETGYGSGGGGGYYGGGAGNSAVNTVGTGSGGSSFISGYKGCNAISEKYTLSNPIHTGKPEHYSGFVFANPIMKDGPTIKYIGNGQARITVLQNIFIREKSCNYYYTLNHLLFCIFIIFDVDLVK</sequence>
<evidence type="ECO:0000256" key="5">
    <source>
        <dbReference type="ARBA" id="ARBA00022692"/>
    </source>
</evidence>
<keyword evidence="11 16" id="KW-0472">Membrane</keyword>
<keyword evidence="3" id="KW-1003">Cell membrane</keyword>
<evidence type="ECO:0000256" key="4">
    <source>
        <dbReference type="ARBA" id="ARBA00022679"/>
    </source>
</evidence>
<keyword evidence="15" id="KW-0325">Glycoprotein</keyword>
<keyword evidence="12" id="KW-0829">Tyrosine-protein kinase</keyword>
<gene>
    <name evidence="18" type="ORF">TVAG_412390</name>
</gene>
<dbReference type="EC" id="2.7.10.1" evidence="2"/>
<dbReference type="VEuPathDB" id="TrichDB:TVAGG3_0935790"/>
<keyword evidence="5 16" id="KW-0812">Transmembrane</keyword>
<keyword evidence="13" id="KW-1015">Disulfide bond</keyword>
<name>A2EV52_TRIV3</name>
<keyword evidence="9" id="KW-0067">ATP-binding</keyword>
<dbReference type="Pfam" id="PF12810">
    <property type="entry name" value="ALK_LTK_GRD"/>
    <property type="match status" value="1"/>
</dbReference>
<evidence type="ECO:0000256" key="16">
    <source>
        <dbReference type="SAM" id="Phobius"/>
    </source>
</evidence>
<evidence type="ECO:0000313" key="19">
    <source>
        <dbReference type="Proteomes" id="UP000001542"/>
    </source>
</evidence>
<protein>
    <recommendedName>
        <fullName evidence="2">receptor protein-tyrosine kinase</fullName>
        <ecNumber evidence="2">2.7.10.1</ecNumber>
    </recommendedName>
</protein>
<evidence type="ECO:0000256" key="9">
    <source>
        <dbReference type="ARBA" id="ARBA00022840"/>
    </source>
</evidence>
<dbReference type="AlphaFoldDB" id="A2EV52"/>
<keyword evidence="14" id="KW-0675">Receptor</keyword>
<evidence type="ECO:0000256" key="6">
    <source>
        <dbReference type="ARBA" id="ARBA00022729"/>
    </source>
</evidence>
<dbReference type="InterPro" id="IPR055163">
    <property type="entry name" value="ALK/LTK-like_GRD"/>
</dbReference>
<keyword evidence="6" id="KW-0732">Signal</keyword>
<dbReference type="GO" id="GO:0005886">
    <property type="term" value="C:plasma membrane"/>
    <property type="evidence" value="ECO:0007669"/>
    <property type="project" value="UniProtKB-SubCell"/>
</dbReference>